<evidence type="ECO:0000256" key="6">
    <source>
        <dbReference type="SAM" id="Phobius"/>
    </source>
</evidence>
<feature type="transmembrane region" description="Helical" evidence="6">
    <location>
        <begin position="264"/>
        <end position="283"/>
    </location>
</feature>
<dbReference type="GO" id="GO:0016020">
    <property type="term" value="C:membrane"/>
    <property type="evidence" value="ECO:0007669"/>
    <property type="project" value="UniProtKB-SubCell"/>
</dbReference>
<dbReference type="Pfam" id="PF06664">
    <property type="entry name" value="WLS-like_TM"/>
    <property type="match status" value="2"/>
</dbReference>
<feature type="compositionally biased region" description="Basic and acidic residues" evidence="5">
    <location>
        <begin position="475"/>
        <end position="486"/>
    </location>
</feature>
<evidence type="ECO:0000256" key="3">
    <source>
        <dbReference type="ARBA" id="ARBA00022989"/>
    </source>
</evidence>
<proteinExistence type="predicted"/>
<organism evidence="8 9">
    <name type="scientific">Anaeramoeba flamelloides</name>
    <dbReference type="NCBI Taxonomy" id="1746091"/>
    <lineage>
        <taxon>Eukaryota</taxon>
        <taxon>Metamonada</taxon>
        <taxon>Anaeramoebidae</taxon>
        <taxon>Anaeramoeba</taxon>
    </lineage>
</organism>
<feature type="transmembrane region" description="Helical" evidence="6">
    <location>
        <begin position="189"/>
        <end position="207"/>
    </location>
</feature>
<dbReference type="PANTHER" id="PTHR31918:SF1">
    <property type="entry name" value="TRANSMEMBRANE PROTEIN 181"/>
    <property type="match status" value="1"/>
</dbReference>
<evidence type="ECO:0000256" key="2">
    <source>
        <dbReference type="ARBA" id="ARBA00022692"/>
    </source>
</evidence>
<comment type="caution">
    <text evidence="8">The sequence shown here is derived from an EMBL/GenBank/DDBJ whole genome shotgun (WGS) entry which is preliminary data.</text>
</comment>
<keyword evidence="3 6" id="KW-1133">Transmembrane helix</keyword>
<dbReference type="AlphaFoldDB" id="A0AAV8AH10"/>
<dbReference type="GO" id="GO:0015643">
    <property type="term" value="F:toxic substance binding"/>
    <property type="evidence" value="ECO:0007669"/>
    <property type="project" value="InterPro"/>
</dbReference>
<evidence type="ECO:0000256" key="5">
    <source>
        <dbReference type="SAM" id="MobiDB-lite"/>
    </source>
</evidence>
<protein>
    <submittedName>
        <fullName evidence="8">Transmembrane protein</fullName>
    </submittedName>
</protein>
<name>A0AAV8AH10_9EUKA</name>
<dbReference type="InterPro" id="IPR047843">
    <property type="entry name" value="WLS-like_TM"/>
</dbReference>
<reference evidence="8" key="1">
    <citation type="submission" date="2022-08" db="EMBL/GenBank/DDBJ databases">
        <title>Novel sulphate-reducing endosymbionts in the free-living metamonad Anaeramoeba.</title>
        <authorList>
            <person name="Jerlstrom-Hultqvist J."/>
            <person name="Cepicka I."/>
            <person name="Gallot-Lavallee L."/>
            <person name="Salas-Leiva D."/>
            <person name="Curtis B.A."/>
            <person name="Zahonova K."/>
            <person name="Pipaliya S."/>
            <person name="Dacks J."/>
            <person name="Roger A.J."/>
        </authorList>
    </citation>
    <scope>NUCLEOTIDE SEQUENCE</scope>
    <source>
        <strain evidence="8">Busselton2</strain>
    </source>
</reference>
<dbReference type="Proteomes" id="UP001146793">
    <property type="component" value="Unassembled WGS sequence"/>
</dbReference>
<keyword evidence="4 6" id="KW-0472">Membrane</keyword>
<accession>A0AAV8AH10</accession>
<feature type="transmembrane region" description="Helical" evidence="6">
    <location>
        <begin position="348"/>
        <end position="367"/>
    </location>
</feature>
<feature type="domain" description="Wntless-like transmembrane" evidence="7">
    <location>
        <begin position="186"/>
        <end position="247"/>
    </location>
</feature>
<gene>
    <name evidence="8" type="ORF">M0812_03772</name>
</gene>
<feature type="region of interest" description="Disordered" evidence="5">
    <location>
        <begin position="419"/>
        <end position="513"/>
    </location>
</feature>
<comment type="subcellular location">
    <subcellularLocation>
        <location evidence="1">Membrane</location>
        <topology evidence="1">Multi-pass membrane protein</topology>
    </subcellularLocation>
</comment>
<sequence length="513" mass="59463">MEENNDQLNYKFEFWCDSKKIFRLIVFFLVVFLLSIIIGGLGPSPLNSKTESFKIKNGTDTSDNTFIINGLTKHNQFIFVNAYFHNSKNYGIFSEVGYETRLFGSNNLNKNLQSTNTSWEKVTSSKHTRTIECKKNANCTPTLIDFQPYVKYRNYKIETIAKTKELSYLFDLNYIECEFLNLNLVYFEIVFRYIFVLVTIFFLAYLVRVTKGIPFKNFTLPQKLISILFILLLLKNNPFYPAILLDNKNNYPKKPFIKYYLPRILPLFLMWIIIIILNFVAIADEVKDPLIIQDGDIRGFRGFHIFVDILLIGYCIWMAFAVIKTVKFLIIQLHNGNEENASTKMKSFFYILLFSYVIFFCGNIIYFKKFIPKFTSSSLEFLLIYTLDTVYVALFGVALLPISITTDLIKNLNDQLEQEEGRHKPLNQGSKNGSESELGNNQLDIINEKPNYSKKPLDYGEMSSEIEPSDLEFGNENKEKNKKPENKQTIVKQDSANDEIEKGGLLSSENSEN</sequence>
<feature type="transmembrane region" description="Helical" evidence="6">
    <location>
        <begin position="379"/>
        <end position="402"/>
    </location>
</feature>
<feature type="transmembrane region" description="Helical" evidence="6">
    <location>
        <begin position="303"/>
        <end position="323"/>
    </location>
</feature>
<evidence type="ECO:0000259" key="7">
    <source>
        <dbReference type="Pfam" id="PF06664"/>
    </source>
</evidence>
<evidence type="ECO:0000313" key="9">
    <source>
        <dbReference type="Proteomes" id="UP001146793"/>
    </source>
</evidence>
<feature type="domain" description="Wntless-like transmembrane" evidence="7">
    <location>
        <begin position="253"/>
        <end position="400"/>
    </location>
</feature>
<evidence type="ECO:0000256" key="4">
    <source>
        <dbReference type="ARBA" id="ARBA00023136"/>
    </source>
</evidence>
<evidence type="ECO:0000313" key="8">
    <source>
        <dbReference type="EMBL" id="KAJ3452012.1"/>
    </source>
</evidence>
<feature type="transmembrane region" description="Helical" evidence="6">
    <location>
        <begin position="21"/>
        <end position="42"/>
    </location>
</feature>
<keyword evidence="2 6" id="KW-0812">Transmembrane</keyword>
<dbReference type="PANTHER" id="PTHR31918">
    <property type="entry name" value="TRANSMEMBRANE PROTEIN 181"/>
    <property type="match status" value="1"/>
</dbReference>
<evidence type="ECO:0000256" key="1">
    <source>
        <dbReference type="ARBA" id="ARBA00004141"/>
    </source>
</evidence>
<dbReference type="InterPro" id="IPR040416">
    <property type="entry name" value="TMEM181"/>
</dbReference>
<dbReference type="EMBL" id="JANTQA010000008">
    <property type="protein sequence ID" value="KAJ3452012.1"/>
    <property type="molecule type" value="Genomic_DNA"/>
</dbReference>
<feature type="compositionally biased region" description="Polar residues" evidence="5">
    <location>
        <begin position="427"/>
        <end position="444"/>
    </location>
</feature>